<dbReference type="Proteomes" id="UP001160334">
    <property type="component" value="Unassembled WGS sequence"/>
</dbReference>
<organism evidence="2 3">
    <name type="scientific">Prescottella agglutinans</name>
    <dbReference type="NCBI Taxonomy" id="1644129"/>
    <lineage>
        <taxon>Bacteria</taxon>
        <taxon>Bacillati</taxon>
        <taxon>Actinomycetota</taxon>
        <taxon>Actinomycetes</taxon>
        <taxon>Mycobacteriales</taxon>
        <taxon>Nocardiaceae</taxon>
        <taxon>Prescottella</taxon>
    </lineage>
</organism>
<gene>
    <name evidence="2" type="ORF">M2280_000602</name>
</gene>
<proteinExistence type="predicted"/>
<evidence type="ECO:0000259" key="1">
    <source>
        <dbReference type="Pfam" id="PF26059"/>
    </source>
</evidence>
<keyword evidence="3" id="KW-1185">Reference proteome</keyword>
<comment type="caution">
    <text evidence="2">The sequence shown here is derived from an EMBL/GenBank/DDBJ whole genome shotgun (WGS) entry which is preliminary data.</text>
</comment>
<dbReference type="InterPro" id="IPR058333">
    <property type="entry name" value="DUF8020"/>
</dbReference>
<evidence type="ECO:0000313" key="3">
    <source>
        <dbReference type="Proteomes" id="UP001160334"/>
    </source>
</evidence>
<reference evidence="2 3" key="1">
    <citation type="submission" date="2023-04" db="EMBL/GenBank/DDBJ databases">
        <title>Forest soil microbial communities from Buena Vista Peninsula, Colon Province, Panama.</title>
        <authorList>
            <person name="Bouskill N."/>
        </authorList>
    </citation>
    <scope>NUCLEOTIDE SEQUENCE [LARGE SCALE GENOMIC DNA]</scope>
    <source>
        <strain evidence="2 3">CFH S0262</strain>
    </source>
</reference>
<feature type="domain" description="DUF8020" evidence="1">
    <location>
        <begin position="56"/>
        <end position="126"/>
    </location>
</feature>
<evidence type="ECO:0000313" key="2">
    <source>
        <dbReference type="EMBL" id="MDH6279397.1"/>
    </source>
</evidence>
<accession>A0ABT6M506</accession>
<dbReference type="EMBL" id="JARXVC010000001">
    <property type="protein sequence ID" value="MDH6279397.1"/>
    <property type="molecule type" value="Genomic_DNA"/>
</dbReference>
<protein>
    <recommendedName>
        <fullName evidence="1">DUF8020 domain-containing protein</fullName>
    </recommendedName>
</protein>
<dbReference type="Pfam" id="PF26059">
    <property type="entry name" value="DUF8020"/>
    <property type="match status" value="1"/>
</dbReference>
<name>A0ABT6M506_9NOCA</name>
<sequence length="219" mass="22069">MFRTVFDQVGAVFLRGWELPVKLHKTAAVSVLAIAALGVASGTAYAEPGAPPAPGPIHYQTQIGANGTSLETVLDSGTFRVAGNAVDVVDPTGATVGSIPLTYQVAGTTVPLAPSVDGGRLTLTPEIPAQGVGALQNVDARQDAYDNMVRQIEQGWFNGGAMNAQIGAGVGAVVGCVLFLFVGCIPGAAIGGAIGAATGITNNNPAVQPAIFDFIATLN</sequence>